<dbReference type="Pfam" id="PF02949">
    <property type="entry name" value="7tm_6"/>
    <property type="match status" value="1"/>
</dbReference>
<keyword evidence="15" id="KW-1185">Reference proteome</keyword>
<dbReference type="AlphaFoldDB" id="A0A1A9WQN6"/>
<keyword evidence="9 13" id="KW-0807">Transducer</keyword>
<feature type="transmembrane region" description="Helical" evidence="13">
    <location>
        <begin position="153"/>
        <end position="173"/>
    </location>
</feature>
<keyword evidence="4 13" id="KW-0812">Transmembrane</keyword>
<comment type="subunit">
    <text evidence="12">Interacts with Orco. Complexes exist early in the endomembrane system in olfactory sensory neurons (OSNs), coupling these complexes to the conserved ciliary trafficking pathway.</text>
</comment>
<evidence type="ECO:0000256" key="4">
    <source>
        <dbReference type="ARBA" id="ARBA00022692"/>
    </source>
</evidence>
<keyword evidence="2" id="KW-1003">Cell membrane</keyword>
<organism evidence="14 15">
    <name type="scientific">Glossina brevipalpis</name>
    <dbReference type="NCBI Taxonomy" id="37001"/>
    <lineage>
        <taxon>Eukaryota</taxon>
        <taxon>Metazoa</taxon>
        <taxon>Ecdysozoa</taxon>
        <taxon>Arthropoda</taxon>
        <taxon>Hexapoda</taxon>
        <taxon>Insecta</taxon>
        <taxon>Pterygota</taxon>
        <taxon>Neoptera</taxon>
        <taxon>Endopterygota</taxon>
        <taxon>Diptera</taxon>
        <taxon>Brachycera</taxon>
        <taxon>Muscomorpha</taxon>
        <taxon>Hippoboscoidea</taxon>
        <taxon>Glossinidae</taxon>
        <taxon>Glossina</taxon>
    </lineage>
</organism>
<proteinExistence type="inferred from homology"/>
<evidence type="ECO:0000313" key="14">
    <source>
        <dbReference type="EnsemblMetazoa" id="GBRI028428-PA"/>
    </source>
</evidence>
<evidence type="ECO:0000256" key="9">
    <source>
        <dbReference type="ARBA" id="ARBA00023224"/>
    </source>
</evidence>
<evidence type="ECO:0000256" key="12">
    <source>
        <dbReference type="ARBA" id="ARBA00038679"/>
    </source>
</evidence>
<sequence length="411" mass="47752">MQKPFKEVFVKIGFSFVPIVMDNPSESVKILYSKQTLIFRIVSIWDLPENVGYYRRLAFAFYSWIVTIFLVAMFAILLIIKIFCDINNISEVIRVIFNLASSLTVLGKFLTVKMKNHLFRELFDLLHIADFLPKNLNEDKLFKKALQLSKTVLKLYGGMSLVSINITFLIQFLKGTRELPLPIYELIDTNVPWKYFIMYFYEYLGFGLCCVMNIAYDSLGAAFFIYIKGQLDILSERLEAIGYKSNSKQNQLQINKELKACAIYYDLILDLTHLMEELMCLPLSIQILCSVLVLIANFYVLSMIILAAGEEVLNFIRCFLYQCCMFAQIFILCYFANEVTLTSEKLSLAIYKANWVDWNKENRKLALQMMARLDLPIRIKTINRCYSFNLTAFTSIVNSSYSYFALLKNFN</sequence>
<feature type="transmembrane region" description="Helical" evidence="13">
    <location>
        <begin position="283"/>
        <end position="307"/>
    </location>
</feature>
<evidence type="ECO:0000313" key="15">
    <source>
        <dbReference type="Proteomes" id="UP000091820"/>
    </source>
</evidence>
<reference evidence="14" key="2">
    <citation type="submission" date="2020-05" db="UniProtKB">
        <authorList>
            <consortium name="EnsemblMetazoa"/>
        </authorList>
    </citation>
    <scope>IDENTIFICATION</scope>
    <source>
        <strain evidence="14">IAEA</strain>
    </source>
</reference>
<keyword evidence="7 13" id="KW-0472">Membrane</keyword>
<feature type="transmembrane region" description="Helical" evidence="13">
    <location>
        <begin position="59"/>
        <end position="80"/>
    </location>
</feature>
<keyword evidence="5 13" id="KW-0552">Olfaction</keyword>
<accession>A0A1A9WQN6</accession>
<evidence type="ECO:0000256" key="11">
    <source>
        <dbReference type="ARBA" id="ARBA00037946"/>
    </source>
</evidence>
<evidence type="ECO:0000256" key="10">
    <source>
        <dbReference type="ARBA" id="ARBA00037764"/>
    </source>
</evidence>
<keyword evidence="3 13" id="KW-0716">Sensory transduction</keyword>
<dbReference type="PANTHER" id="PTHR21137:SF37">
    <property type="entry name" value="ODORANT RECEPTOR 46A, ISOFORM B-RELATED"/>
    <property type="match status" value="1"/>
</dbReference>
<reference evidence="15" key="1">
    <citation type="submission" date="2014-03" db="EMBL/GenBank/DDBJ databases">
        <authorList>
            <person name="Aksoy S."/>
            <person name="Warren W."/>
            <person name="Wilson R.K."/>
        </authorList>
    </citation>
    <scope>NUCLEOTIDE SEQUENCE [LARGE SCALE GENOMIC DNA]</scope>
    <source>
        <strain evidence="15">IAEA</strain>
    </source>
</reference>
<dbReference type="VEuPathDB" id="VectorBase:GBRI028428"/>
<evidence type="ECO:0000256" key="2">
    <source>
        <dbReference type="ARBA" id="ARBA00022475"/>
    </source>
</evidence>
<dbReference type="GO" id="GO:0004984">
    <property type="term" value="F:olfactory receptor activity"/>
    <property type="evidence" value="ECO:0007669"/>
    <property type="project" value="InterPro"/>
</dbReference>
<evidence type="ECO:0000256" key="7">
    <source>
        <dbReference type="ARBA" id="ARBA00023136"/>
    </source>
</evidence>
<name>A0A1A9WQN6_9MUSC</name>
<dbReference type="GO" id="GO:0007165">
    <property type="term" value="P:signal transduction"/>
    <property type="evidence" value="ECO:0007669"/>
    <property type="project" value="UniProtKB-KW"/>
</dbReference>
<evidence type="ECO:0000256" key="6">
    <source>
        <dbReference type="ARBA" id="ARBA00022989"/>
    </source>
</evidence>
<evidence type="ECO:0000256" key="3">
    <source>
        <dbReference type="ARBA" id="ARBA00022606"/>
    </source>
</evidence>
<comment type="caution">
    <text evidence="13">Lacks conserved residue(s) required for the propagation of feature annotation.</text>
</comment>
<keyword evidence="8 13" id="KW-0675">Receptor</keyword>
<dbReference type="STRING" id="37001.A0A1A9WQN6"/>
<dbReference type="GO" id="GO:0005549">
    <property type="term" value="F:odorant binding"/>
    <property type="evidence" value="ECO:0007669"/>
    <property type="project" value="InterPro"/>
</dbReference>
<feature type="transmembrane region" description="Helical" evidence="13">
    <location>
        <begin position="203"/>
        <end position="227"/>
    </location>
</feature>
<feature type="transmembrane region" description="Helical" evidence="13">
    <location>
        <begin position="92"/>
        <end position="110"/>
    </location>
</feature>
<evidence type="ECO:0000256" key="5">
    <source>
        <dbReference type="ARBA" id="ARBA00022725"/>
    </source>
</evidence>
<dbReference type="InterPro" id="IPR004117">
    <property type="entry name" value="7tm6_olfct_rcpt"/>
</dbReference>
<dbReference type="PANTHER" id="PTHR21137">
    <property type="entry name" value="ODORANT RECEPTOR"/>
    <property type="match status" value="1"/>
</dbReference>
<dbReference type="EnsemblMetazoa" id="GBRI028428-RA">
    <property type="protein sequence ID" value="GBRI028428-PA"/>
    <property type="gene ID" value="GBRI028428"/>
</dbReference>
<keyword evidence="6 13" id="KW-1133">Transmembrane helix</keyword>
<protein>
    <recommendedName>
        <fullName evidence="13">Odorant receptor</fullName>
    </recommendedName>
</protein>
<evidence type="ECO:0000256" key="13">
    <source>
        <dbReference type="RuleBase" id="RU351113"/>
    </source>
</evidence>
<comment type="similarity">
    <text evidence="11">Belongs to the insect chemoreceptor superfamily. Heteromeric odorant receptor channel (TC 1.A.69) family. Or2a subfamily.</text>
</comment>
<comment type="function">
    <text evidence="10">Odorant receptor which mediates acceptance or avoidance behavior, depending on its substrates. The odorant receptor repertoire encodes a large collection of odor stimuli that vary widely in identity, intensity, and duration. May form a complex with Orco to form odorant-sensing units, providing sensitive and prolonged odorant signaling and calcium permeability.</text>
</comment>
<comment type="subcellular location">
    <subcellularLocation>
        <location evidence="1 13">Cell membrane</location>
        <topology evidence="1 13">Multi-pass membrane protein</topology>
    </subcellularLocation>
</comment>
<dbReference type="Proteomes" id="UP000091820">
    <property type="component" value="Unassembled WGS sequence"/>
</dbReference>
<feature type="transmembrane region" description="Helical" evidence="13">
    <location>
        <begin position="319"/>
        <end position="337"/>
    </location>
</feature>
<dbReference type="GO" id="GO:0005886">
    <property type="term" value="C:plasma membrane"/>
    <property type="evidence" value="ECO:0007669"/>
    <property type="project" value="UniProtKB-SubCell"/>
</dbReference>
<evidence type="ECO:0000256" key="8">
    <source>
        <dbReference type="ARBA" id="ARBA00023170"/>
    </source>
</evidence>
<evidence type="ECO:0000256" key="1">
    <source>
        <dbReference type="ARBA" id="ARBA00004651"/>
    </source>
</evidence>